<reference evidence="2" key="1">
    <citation type="submission" date="2024-06" db="EMBL/GenBank/DDBJ databases">
        <title>The genome sequences of Kitasatospora sp. strain HUAS MG31.</title>
        <authorList>
            <person name="Mo P."/>
        </authorList>
    </citation>
    <scope>NUCLEOTIDE SEQUENCE</scope>
    <source>
        <strain evidence="2">HUAS MG31</strain>
    </source>
</reference>
<dbReference type="RefSeq" id="WP_354637649.1">
    <property type="nucleotide sequence ID" value="NZ_CP159872.1"/>
</dbReference>
<evidence type="ECO:0000313" key="2">
    <source>
        <dbReference type="EMBL" id="XCM77919.1"/>
    </source>
</evidence>
<dbReference type="EMBL" id="CP159872">
    <property type="protein sequence ID" value="XCM77919.1"/>
    <property type="molecule type" value="Genomic_DNA"/>
</dbReference>
<feature type="region of interest" description="Disordered" evidence="1">
    <location>
        <begin position="149"/>
        <end position="186"/>
    </location>
</feature>
<dbReference type="AlphaFoldDB" id="A0AAU8JNU0"/>
<protein>
    <submittedName>
        <fullName evidence="2">Uncharacterized protein</fullName>
    </submittedName>
</protein>
<feature type="compositionally biased region" description="Low complexity" evidence="1">
    <location>
        <begin position="166"/>
        <end position="179"/>
    </location>
</feature>
<dbReference type="KEGG" id="kcm:ABWK59_02720"/>
<organism evidence="2">
    <name type="scientific">Kitasatospora camelliae</name>
    <dbReference type="NCBI Taxonomy" id="3156397"/>
    <lineage>
        <taxon>Bacteria</taxon>
        <taxon>Bacillati</taxon>
        <taxon>Actinomycetota</taxon>
        <taxon>Actinomycetes</taxon>
        <taxon>Kitasatosporales</taxon>
        <taxon>Streptomycetaceae</taxon>
        <taxon>Kitasatospora</taxon>
    </lineage>
</organism>
<proteinExistence type="predicted"/>
<name>A0AAU8JNU0_9ACTN</name>
<accession>A0AAU8JNU0</accession>
<sequence>MAGSVRDVVVDVVTQLAPEELPLLRGLDGMPAEKVVELFGRRRRGEPLGFGLAEAAALVTPVVWMAVDEACRAAVGAGVERAGRGFRRLWRRGGGRGHARPAVEPPVPPLDARQLAAVHARVHAGAREAGLDESAAGALADCVVARLATDPSPTTTPATPNPPATPARTTDPAPEPDTAQGGAPSA</sequence>
<feature type="compositionally biased region" description="Low complexity" evidence="1">
    <location>
        <begin position="149"/>
        <end position="158"/>
    </location>
</feature>
<evidence type="ECO:0000256" key="1">
    <source>
        <dbReference type="SAM" id="MobiDB-lite"/>
    </source>
</evidence>
<gene>
    <name evidence="2" type="ORF">ABWK59_02720</name>
</gene>